<keyword evidence="9" id="KW-1185">Reference proteome</keyword>
<dbReference type="RefSeq" id="WP_353332508.1">
    <property type="nucleotide sequence ID" value="NZ_AP028055.1"/>
</dbReference>
<dbReference type="InterPro" id="IPR011990">
    <property type="entry name" value="TPR-like_helical_dom_sf"/>
</dbReference>
<evidence type="ECO:0000313" key="9">
    <source>
        <dbReference type="Proteomes" id="UP001496674"/>
    </source>
</evidence>
<evidence type="ECO:0000256" key="5">
    <source>
        <dbReference type="ARBA" id="ARBA00023237"/>
    </source>
</evidence>
<evidence type="ECO:0000256" key="4">
    <source>
        <dbReference type="ARBA" id="ARBA00023136"/>
    </source>
</evidence>
<protein>
    <submittedName>
        <fullName evidence="8">Membrane protein</fullName>
    </submittedName>
</protein>
<evidence type="ECO:0000259" key="6">
    <source>
        <dbReference type="Pfam" id="PF07980"/>
    </source>
</evidence>
<organism evidence="8 9">
    <name type="scientific">Bacteroides sedimenti</name>
    <dbReference type="NCBI Taxonomy" id="2136147"/>
    <lineage>
        <taxon>Bacteria</taxon>
        <taxon>Pseudomonadati</taxon>
        <taxon>Bacteroidota</taxon>
        <taxon>Bacteroidia</taxon>
        <taxon>Bacteroidales</taxon>
        <taxon>Bacteroidaceae</taxon>
        <taxon>Bacteroides</taxon>
    </lineage>
</organism>
<dbReference type="SUPFAM" id="SSF48452">
    <property type="entry name" value="TPR-like"/>
    <property type="match status" value="1"/>
</dbReference>
<comment type="similarity">
    <text evidence="2">Belongs to the SusD family.</text>
</comment>
<reference evidence="8 9" key="1">
    <citation type="submission" date="2023-04" db="EMBL/GenBank/DDBJ databases">
        <title>Draft genome sequence of acteroides sedimenti strain YN3PY1.</title>
        <authorList>
            <person name="Yoshida N."/>
        </authorList>
    </citation>
    <scope>NUCLEOTIDE SEQUENCE [LARGE SCALE GENOMIC DNA]</scope>
    <source>
        <strain evidence="8 9">YN3PY1</strain>
    </source>
</reference>
<keyword evidence="3" id="KW-0732">Signal</keyword>
<dbReference type="Pfam" id="PF07980">
    <property type="entry name" value="SusD_RagB"/>
    <property type="match status" value="1"/>
</dbReference>
<dbReference type="EMBL" id="AP028055">
    <property type="protein sequence ID" value="BEG97971.1"/>
    <property type="molecule type" value="Genomic_DNA"/>
</dbReference>
<evidence type="ECO:0000256" key="2">
    <source>
        <dbReference type="ARBA" id="ARBA00006275"/>
    </source>
</evidence>
<name>A0ABN6Z052_9BACE</name>
<keyword evidence="4" id="KW-0472">Membrane</keyword>
<dbReference type="CDD" id="cd08977">
    <property type="entry name" value="SusD"/>
    <property type="match status" value="1"/>
</dbReference>
<dbReference type="Gene3D" id="1.25.40.390">
    <property type="match status" value="1"/>
</dbReference>
<evidence type="ECO:0000259" key="7">
    <source>
        <dbReference type="Pfam" id="PF14322"/>
    </source>
</evidence>
<dbReference type="InterPro" id="IPR033985">
    <property type="entry name" value="SusD-like_N"/>
</dbReference>
<sequence length="546" mass="61519">MKLKHIIFAFALATGLGSCELDKFPQDLISSENFWKTENDVNLALNGCYAYLDASVYDAYYDGYADNAYCQYSWESNAVNVSAGNINTDMNDGYNYEGIRRFNYFLDNVDKAPISKEEANQYKAEVKVLKAFTYFHLANKFGAVPVFTKSIQTADDAKVVPTPEADVIKYVIKELDEAIPNLPQPATIKSRISKAAALAIKARVQLYYQNWAGAAATSQEIMNLKNYSLFTADATSDDLKDEYSKFVTFANDDDKAAFYKGLSSYEKLFWNDNQGNDEVILEVEYKSDTDFSSGINTIFFSDNVGGGWSSITPTQELVNAYWTRDGKSFTAPTTEERQAAYANGQYSDSFLNEFKNRDTRLYASIMFPGSIWNRLMDNGTFVWNKGGSNISKTGYNFRKMTDPTVPLQEWNAPQNFPVIRYAEILLMYAEAQNEAAGPSPAVYDALDLIRSRVGMPVINRNTVNTKELLREVIRNERRIELAGEGFRWGDTRRWGISSSVMKNTYAVDGGLVQARIWDNKFNRLPYPQKAVDGNPNLKAAQTAKGY</sequence>
<evidence type="ECO:0000256" key="3">
    <source>
        <dbReference type="ARBA" id="ARBA00022729"/>
    </source>
</evidence>
<dbReference type="Pfam" id="PF14322">
    <property type="entry name" value="SusD-like_3"/>
    <property type="match status" value="1"/>
</dbReference>
<evidence type="ECO:0000256" key="1">
    <source>
        <dbReference type="ARBA" id="ARBA00004442"/>
    </source>
</evidence>
<accession>A0ABN6Z052</accession>
<dbReference type="Proteomes" id="UP001496674">
    <property type="component" value="Chromosome"/>
</dbReference>
<dbReference type="InterPro" id="IPR012944">
    <property type="entry name" value="SusD_RagB_dom"/>
</dbReference>
<evidence type="ECO:0000313" key="8">
    <source>
        <dbReference type="EMBL" id="BEG97971.1"/>
    </source>
</evidence>
<feature type="domain" description="RagB/SusD" evidence="6">
    <location>
        <begin position="278"/>
        <end position="538"/>
    </location>
</feature>
<comment type="subcellular location">
    <subcellularLocation>
        <location evidence="1">Cell outer membrane</location>
    </subcellularLocation>
</comment>
<gene>
    <name evidence="8" type="ORF">BSYN_02360</name>
</gene>
<proteinExistence type="inferred from homology"/>
<dbReference type="PROSITE" id="PS51257">
    <property type="entry name" value="PROKAR_LIPOPROTEIN"/>
    <property type="match status" value="1"/>
</dbReference>
<keyword evidence="5" id="KW-0998">Cell outer membrane</keyword>
<feature type="domain" description="SusD-like N-terminal" evidence="7">
    <location>
        <begin position="73"/>
        <end position="206"/>
    </location>
</feature>